<dbReference type="Pfam" id="PF00106">
    <property type="entry name" value="adh_short"/>
    <property type="match status" value="1"/>
</dbReference>
<dbReference type="PRINTS" id="PR00080">
    <property type="entry name" value="SDRFAMILY"/>
</dbReference>
<keyword evidence="2" id="KW-0560">Oxidoreductase</keyword>
<dbReference type="PANTHER" id="PTHR44169">
    <property type="entry name" value="NADPH-DEPENDENT 1-ACYLDIHYDROXYACETONE PHOSPHATE REDUCTASE"/>
    <property type="match status" value="1"/>
</dbReference>
<dbReference type="NCBIfam" id="NF004826">
    <property type="entry name" value="PRK06182.1"/>
    <property type="match status" value="1"/>
</dbReference>
<accession>A0A6B1DPV5</accession>
<dbReference type="PANTHER" id="PTHR44169:SF6">
    <property type="entry name" value="NADPH-DEPENDENT 1-ACYLDIHYDROXYACETONE PHOSPHATE REDUCTASE"/>
    <property type="match status" value="1"/>
</dbReference>
<dbReference type="InterPro" id="IPR002347">
    <property type="entry name" value="SDR_fam"/>
</dbReference>
<comment type="similarity">
    <text evidence="1 3">Belongs to the short-chain dehydrogenases/reductases (SDR) family.</text>
</comment>
<reference evidence="4" key="1">
    <citation type="submission" date="2019-09" db="EMBL/GenBank/DDBJ databases">
        <title>Characterisation of the sponge microbiome using genome-centric metagenomics.</title>
        <authorList>
            <person name="Engelberts J.P."/>
            <person name="Robbins S.J."/>
            <person name="De Goeij J.M."/>
            <person name="Aranda M."/>
            <person name="Bell S.C."/>
            <person name="Webster N.S."/>
        </authorList>
    </citation>
    <scope>NUCLEOTIDE SEQUENCE</scope>
    <source>
        <strain evidence="4">SB0662_bin_9</strain>
    </source>
</reference>
<organism evidence="4">
    <name type="scientific">Caldilineaceae bacterium SB0662_bin_9</name>
    <dbReference type="NCBI Taxonomy" id="2605258"/>
    <lineage>
        <taxon>Bacteria</taxon>
        <taxon>Bacillati</taxon>
        <taxon>Chloroflexota</taxon>
        <taxon>Caldilineae</taxon>
        <taxon>Caldilineales</taxon>
        <taxon>Caldilineaceae</taxon>
    </lineage>
</organism>
<evidence type="ECO:0000313" key="4">
    <source>
        <dbReference type="EMBL" id="MYD88863.1"/>
    </source>
</evidence>
<dbReference type="GO" id="GO:0016491">
    <property type="term" value="F:oxidoreductase activity"/>
    <property type="evidence" value="ECO:0007669"/>
    <property type="project" value="UniProtKB-KW"/>
</dbReference>
<protein>
    <submittedName>
        <fullName evidence="4">SDR family NAD(P)-dependent oxidoreductase</fullName>
    </submittedName>
</protein>
<sequence>MTTPNQRDISDATGQTVLITGASAGIGKEAAKKLLEEGYIVYAAARRVERMQDLEELGAVALEMDVTKEEEVVAGVERINAERGGTDILVNNAGFGLYGAMEDLPLDDARYQFEVNLFGLARLTQLVLPSMRARRAGKIVNISSIGGKIYLPLGSWYHATKYALEGWSDCLRFELKQFGIDVIVIEPGLIRTEFGDVTLGSLQARSEDSAYADLVKRMMASMENLGVDGLGSPPSVIANAILKALRAKRPKARYAAGQYATSLLFLRWLLSDRMFDRIISRMVS</sequence>
<dbReference type="EMBL" id="VXPY01000008">
    <property type="protein sequence ID" value="MYD88863.1"/>
    <property type="molecule type" value="Genomic_DNA"/>
</dbReference>
<dbReference type="InterPro" id="IPR036291">
    <property type="entry name" value="NAD(P)-bd_dom_sf"/>
</dbReference>
<gene>
    <name evidence="4" type="ORF">F4Y08_00785</name>
</gene>
<comment type="caution">
    <text evidence="4">The sequence shown here is derived from an EMBL/GenBank/DDBJ whole genome shotgun (WGS) entry which is preliminary data.</text>
</comment>
<dbReference type="PRINTS" id="PR00081">
    <property type="entry name" value="GDHRDH"/>
</dbReference>
<evidence type="ECO:0000256" key="1">
    <source>
        <dbReference type="ARBA" id="ARBA00006484"/>
    </source>
</evidence>
<dbReference type="Gene3D" id="3.40.50.720">
    <property type="entry name" value="NAD(P)-binding Rossmann-like Domain"/>
    <property type="match status" value="1"/>
</dbReference>
<dbReference type="SUPFAM" id="SSF51735">
    <property type="entry name" value="NAD(P)-binding Rossmann-fold domains"/>
    <property type="match status" value="1"/>
</dbReference>
<dbReference type="AlphaFoldDB" id="A0A6B1DPV5"/>
<evidence type="ECO:0000256" key="3">
    <source>
        <dbReference type="RuleBase" id="RU000363"/>
    </source>
</evidence>
<evidence type="ECO:0000256" key="2">
    <source>
        <dbReference type="ARBA" id="ARBA00023002"/>
    </source>
</evidence>
<name>A0A6B1DPV5_9CHLR</name>
<dbReference type="CDD" id="cd05374">
    <property type="entry name" value="17beta-HSD-like_SDR_c"/>
    <property type="match status" value="1"/>
</dbReference>
<proteinExistence type="inferred from homology"/>